<dbReference type="Pfam" id="PF02932">
    <property type="entry name" value="Neur_chan_memb"/>
    <property type="match status" value="1"/>
</dbReference>
<feature type="signal peptide" evidence="20">
    <location>
        <begin position="1"/>
        <end position="17"/>
    </location>
</feature>
<keyword evidence="4 20" id="KW-0732">Signal</keyword>
<dbReference type="SUPFAM" id="SSF63712">
    <property type="entry name" value="Nicotinic receptor ligand binding domain-like"/>
    <property type="match status" value="1"/>
</dbReference>
<dbReference type="InterPro" id="IPR036734">
    <property type="entry name" value="Neur_chan_lig-bd_sf"/>
</dbReference>
<evidence type="ECO:0000256" key="7">
    <source>
        <dbReference type="ARBA" id="ARBA00023065"/>
    </source>
</evidence>
<feature type="transmembrane region" description="Helical" evidence="20">
    <location>
        <begin position="344"/>
        <end position="368"/>
    </location>
</feature>
<evidence type="ECO:0000256" key="20">
    <source>
        <dbReference type="RuleBase" id="RU000687"/>
    </source>
</evidence>
<evidence type="ECO:0000256" key="10">
    <source>
        <dbReference type="ARBA" id="ARBA00023170"/>
    </source>
</evidence>
<dbReference type="SUPFAM" id="SSF90112">
    <property type="entry name" value="Neurotransmitter-gated ion-channel transmembrane pore"/>
    <property type="match status" value="1"/>
</dbReference>
<dbReference type="InterPro" id="IPR036719">
    <property type="entry name" value="Neuro-gated_channel_TM_sf"/>
</dbReference>
<dbReference type="InterPro" id="IPR006029">
    <property type="entry name" value="Neurotrans-gated_channel_TM"/>
</dbReference>
<sequence>MMLAGFLFLLLLTGGSPDRFLDQAEPSNVQQMSNYSVEESGDTDNNTEVKPNFADDEDLNSEEISRENCSYRKVLDYLNLNKNNDTYTITRPVKDFNTTTRVHLQMAIYGVLDVRERDQTFVPYVWIYMKWRNEHIRWRPLNYCGIEQVVVPTELLWKPDLTIEEMTEKDKAPPSPYLTIDYNGYITLRNDLMIVSTCKMQVYKFPFDIQSCNLSFKSAVYSDDEIMFETIEDVFKNTEWTHQLMRTQYEWLFISMTVNIKTVTDLIFNQSMIVYTIKMRRRSILYIANFLVPIMFFFCLDLASFLISDSGGEKLGFKVTVLLAVTVMQLLLNEILPSSSDRVPLIAVFCIGMFGLMMLSLLETILVMHLMEKDSASQDDEAEMKKWTHCACVCDVSADEPPSELLSVAREGNSSQLTDESNALEKVSDELREVEKTLLLLLNSRKEDGKPGYWTRVAKTINKVFFIFYVTVTSLFLVVIFLIWNYAPDE</sequence>
<keyword evidence="8 20" id="KW-0472">Membrane</keyword>
<keyword evidence="26" id="KW-1185">Reference proteome</keyword>
<evidence type="ECO:0000256" key="22">
    <source>
        <dbReference type="SAM" id="MobiDB-lite"/>
    </source>
</evidence>
<dbReference type="InterPro" id="IPR006202">
    <property type="entry name" value="Neur_chan_lig-bd"/>
</dbReference>
<dbReference type="Proteomes" id="UP000465112">
    <property type="component" value="Chromosome 21"/>
</dbReference>
<evidence type="ECO:0000256" key="18">
    <source>
        <dbReference type="ARBA" id="ARBA00036634"/>
    </source>
</evidence>
<evidence type="ECO:0000256" key="1">
    <source>
        <dbReference type="ARBA" id="ARBA00022448"/>
    </source>
</evidence>
<comment type="function">
    <text evidence="19">Forms serotonin (5-hydroxytryptamine/5-HT3)-activated cation-selective channel complexes, which when activated cause fast, depolarizing responses in neurons.</text>
</comment>
<protein>
    <recommendedName>
        <fullName evidence="27">Neurotransmitter-gated ion-channel ligand-binding domain-containing protein</fullName>
    </recommendedName>
</protein>
<feature type="domain" description="Neurotransmitter-gated ion-channel ligand-binding" evidence="23">
    <location>
        <begin position="90"/>
        <end position="282"/>
    </location>
</feature>
<dbReference type="PANTHER" id="PTHR18945">
    <property type="entry name" value="NEUROTRANSMITTER GATED ION CHANNEL"/>
    <property type="match status" value="1"/>
</dbReference>
<keyword evidence="10" id="KW-0675">Receptor</keyword>
<feature type="coiled-coil region" evidence="21">
    <location>
        <begin position="417"/>
        <end position="444"/>
    </location>
</feature>
<evidence type="ECO:0000256" key="12">
    <source>
        <dbReference type="ARBA" id="ARBA00023257"/>
    </source>
</evidence>
<dbReference type="AlphaFoldDB" id="A0A6A5DWE1"/>
<evidence type="ECO:0000256" key="6">
    <source>
        <dbReference type="ARBA" id="ARBA00023018"/>
    </source>
</evidence>
<dbReference type="CDD" id="cd19063">
    <property type="entry name" value="LGIC_TM_5-HT3"/>
    <property type="match status" value="1"/>
</dbReference>
<evidence type="ECO:0000256" key="9">
    <source>
        <dbReference type="ARBA" id="ARBA00023157"/>
    </source>
</evidence>
<dbReference type="FunFam" id="2.70.170.10:FF:000017">
    <property type="entry name" value="5-hydroxytryptamine receptor 3A"/>
    <property type="match status" value="1"/>
</dbReference>
<keyword evidence="6" id="KW-0770">Synapse</keyword>
<dbReference type="PROSITE" id="PS00236">
    <property type="entry name" value="NEUROTR_ION_CHANNEL"/>
    <property type="match status" value="1"/>
</dbReference>
<dbReference type="InterPro" id="IPR018000">
    <property type="entry name" value="Neurotransmitter_ion_chnl_CS"/>
</dbReference>
<keyword evidence="9" id="KW-1015">Disulfide bond</keyword>
<dbReference type="Gene3D" id="2.70.170.10">
    <property type="entry name" value="Neurotransmitter-gated ion-channel ligand-binding domain"/>
    <property type="match status" value="1"/>
</dbReference>
<name>A0A6A5DWE1_PERFL</name>
<evidence type="ECO:0000256" key="13">
    <source>
        <dbReference type="ARBA" id="ARBA00023286"/>
    </source>
</evidence>
<evidence type="ECO:0000256" key="11">
    <source>
        <dbReference type="ARBA" id="ARBA00023180"/>
    </source>
</evidence>
<organism evidence="25 26">
    <name type="scientific">Perca fluviatilis</name>
    <name type="common">European perch</name>
    <dbReference type="NCBI Taxonomy" id="8168"/>
    <lineage>
        <taxon>Eukaryota</taxon>
        <taxon>Metazoa</taxon>
        <taxon>Chordata</taxon>
        <taxon>Craniata</taxon>
        <taxon>Vertebrata</taxon>
        <taxon>Euteleostomi</taxon>
        <taxon>Actinopterygii</taxon>
        <taxon>Neopterygii</taxon>
        <taxon>Teleostei</taxon>
        <taxon>Neoteleostei</taxon>
        <taxon>Acanthomorphata</taxon>
        <taxon>Eupercaria</taxon>
        <taxon>Perciformes</taxon>
        <taxon>Percoidei</taxon>
        <taxon>Percidae</taxon>
        <taxon>Percinae</taxon>
        <taxon>Perca</taxon>
    </lineage>
</organism>
<dbReference type="GO" id="GO:0005230">
    <property type="term" value="F:extracellular ligand-gated monoatomic ion channel activity"/>
    <property type="evidence" value="ECO:0007669"/>
    <property type="project" value="InterPro"/>
</dbReference>
<evidence type="ECO:0000256" key="14">
    <source>
        <dbReference type="ARBA" id="ARBA00023303"/>
    </source>
</evidence>
<feature type="transmembrane region" description="Helical" evidence="20">
    <location>
        <begin position="284"/>
        <end position="303"/>
    </location>
</feature>
<evidence type="ECO:0000256" key="15">
    <source>
        <dbReference type="ARBA" id="ARBA00034104"/>
    </source>
</evidence>
<evidence type="ECO:0000256" key="8">
    <source>
        <dbReference type="ARBA" id="ARBA00023136"/>
    </source>
</evidence>
<feature type="region of interest" description="Disordered" evidence="22">
    <location>
        <begin position="22"/>
        <end position="58"/>
    </location>
</feature>
<dbReference type="InterPro" id="IPR049944">
    <property type="entry name" value="LGIC_TM_5-HT3"/>
</dbReference>
<keyword evidence="5 20" id="KW-1133">Transmembrane helix</keyword>
<accession>A0A6A5DWE1</accession>
<evidence type="ECO:0008006" key="27">
    <source>
        <dbReference type="Google" id="ProtNLM"/>
    </source>
</evidence>
<evidence type="ECO:0000256" key="17">
    <source>
        <dbReference type="ARBA" id="ARBA00036239"/>
    </source>
</evidence>
<evidence type="ECO:0000256" key="5">
    <source>
        <dbReference type="ARBA" id="ARBA00022989"/>
    </source>
</evidence>
<dbReference type="Pfam" id="PF02931">
    <property type="entry name" value="Neur_chan_LBD"/>
    <property type="match status" value="1"/>
</dbReference>
<evidence type="ECO:0000256" key="2">
    <source>
        <dbReference type="ARBA" id="ARBA00022475"/>
    </source>
</evidence>
<keyword evidence="21" id="KW-0175">Coiled coil</keyword>
<evidence type="ECO:0000256" key="21">
    <source>
        <dbReference type="SAM" id="Coils"/>
    </source>
</evidence>
<dbReference type="GO" id="GO:0045211">
    <property type="term" value="C:postsynaptic membrane"/>
    <property type="evidence" value="ECO:0007669"/>
    <property type="project" value="UniProtKB-SubCell"/>
</dbReference>
<evidence type="ECO:0000256" key="16">
    <source>
        <dbReference type="ARBA" id="ARBA00034430"/>
    </source>
</evidence>
<evidence type="ECO:0000313" key="25">
    <source>
        <dbReference type="EMBL" id="KAF1373666.1"/>
    </source>
</evidence>
<keyword evidence="14 20" id="KW-0407">Ion channel</keyword>
<keyword evidence="7 20" id="KW-0406">Ion transport</keyword>
<feature type="transmembrane region" description="Helical" evidence="20">
    <location>
        <begin position="315"/>
        <end position="332"/>
    </location>
</feature>
<evidence type="ECO:0000256" key="19">
    <source>
        <dbReference type="ARBA" id="ARBA00037540"/>
    </source>
</evidence>
<evidence type="ECO:0000256" key="3">
    <source>
        <dbReference type="ARBA" id="ARBA00022692"/>
    </source>
</evidence>
<evidence type="ECO:0000259" key="24">
    <source>
        <dbReference type="Pfam" id="PF02932"/>
    </source>
</evidence>
<evidence type="ECO:0000256" key="4">
    <source>
        <dbReference type="ARBA" id="ARBA00022729"/>
    </source>
</evidence>
<dbReference type="InterPro" id="IPR006201">
    <property type="entry name" value="Neur_channel"/>
</dbReference>
<gene>
    <name evidence="25" type="ORF">PFLUV_G00241320</name>
</gene>
<keyword evidence="12" id="KW-0628">Postsynaptic cell membrane</keyword>
<dbReference type="OrthoDB" id="6097796at2759"/>
<feature type="transmembrane region" description="Helical" evidence="20">
    <location>
        <begin position="464"/>
        <end position="487"/>
    </location>
</feature>
<feature type="domain" description="Neurotransmitter-gated ion-channel transmembrane" evidence="24">
    <location>
        <begin position="292"/>
        <end position="389"/>
    </location>
</feature>
<keyword evidence="1 20" id="KW-0813">Transport</keyword>
<dbReference type="Gene3D" id="1.20.58.390">
    <property type="entry name" value="Neurotransmitter-gated ion-channel transmembrane domain"/>
    <property type="match status" value="1"/>
</dbReference>
<feature type="compositionally biased region" description="Polar residues" evidence="22">
    <location>
        <begin position="25"/>
        <end position="49"/>
    </location>
</feature>
<keyword evidence="13" id="KW-1071">Ligand-gated ion channel</keyword>
<comment type="catalytic activity">
    <reaction evidence="18">
        <text>Ca(2+)(in) = Ca(2+)(out)</text>
        <dbReference type="Rhea" id="RHEA:29671"/>
        <dbReference type="ChEBI" id="CHEBI:29108"/>
    </reaction>
</comment>
<proteinExistence type="inferred from homology"/>
<comment type="catalytic activity">
    <reaction evidence="17">
        <text>Na(+)(in) = Na(+)(out)</text>
        <dbReference type="Rhea" id="RHEA:34963"/>
        <dbReference type="ChEBI" id="CHEBI:29101"/>
    </reaction>
</comment>
<comment type="caution">
    <text evidence="25">The sequence shown here is derived from an EMBL/GenBank/DDBJ whole genome shotgun (WGS) entry which is preliminary data.</text>
</comment>
<dbReference type="InterPro" id="IPR038050">
    <property type="entry name" value="Neuro_actylchol_rec"/>
</dbReference>
<evidence type="ECO:0000259" key="23">
    <source>
        <dbReference type="Pfam" id="PF02931"/>
    </source>
</evidence>
<comment type="subcellular location">
    <subcellularLocation>
        <location evidence="15">Postsynaptic cell membrane</location>
        <topology evidence="15">Multi-pass membrane protein</topology>
    </subcellularLocation>
</comment>
<dbReference type="EMBL" id="VHII01000021">
    <property type="protein sequence ID" value="KAF1373666.1"/>
    <property type="molecule type" value="Genomic_DNA"/>
</dbReference>
<comment type="catalytic activity">
    <reaction evidence="16">
        <text>K(+)(in) = K(+)(out)</text>
        <dbReference type="Rhea" id="RHEA:29463"/>
        <dbReference type="ChEBI" id="CHEBI:29103"/>
    </reaction>
</comment>
<dbReference type="GO" id="GO:0004888">
    <property type="term" value="F:transmembrane signaling receptor activity"/>
    <property type="evidence" value="ECO:0007669"/>
    <property type="project" value="InterPro"/>
</dbReference>
<comment type="similarity">
    <text evidence="20">Belongs to the ligand-gated ion channel (TC 1.A.9) family.</text>
</comment>
<dbReference type="FunFam" id="1.20.58.390:FF:000103">
    <property type="entry name" value="Si:ch211-256e16.10"/>
    <property type="match status" value="1"/>
</dbReference>
<keyword evidence="2" id="KW-1003">Cell membrane</keyword>
<dbReference type="PRINTS" id="PR00252">
    <property type="entry name" value="NRIONCHANNEL"/>
</dbReference>
<keyword evidence="11" id="KW-0325">Glycoprotein</keyword>
<keyword evidence="3 20" id="KW-0812">Transmembrane</keyword>
<reference evidence="25 26" key="1">
    <citation type="submission" date="2019-06" db="EMBL/GenBank/DDBJ databases">
        <title>A chromosome-scale genome assembly of the European perch, Perca fluviatilis.</title>
        <authorList>
            <person name="Roques C."/>
            <person name="Zahm M."/>
            <person name="Cabau C."/>
            <person name="Klopp C."/>
            <person name="Bouchez O."/>
            <person name="Donnadieu C."/>
            <person name="Kuhl H."/>
            <person name="Gislard M."/>
            <person name="Guendouz S."/>
            <person name="Journot L."/>
            <person name="Haffray P."/>
            <person name="Bestin A."/>
            <person name="Morvezen R."/>
            <person name="Feron R."/>
            <person name="Wen M."/>
            <person name="Jouanno E."/>
            <person name="Herpin A."/>
            <person name="Schartl M."/>
            <person name="Postlethwait J."/>
            <person name="Schaerlinger B."/>
            <person name="Chardard D."/>
            <person name="Lecocq T."/>
            <person name="Poncet C."/>
            <person name="Jaffrelo L."/>
            <person name="Lampietro C."/>
            <person name="Guiguen Y."/>
        </authorList>
    </citation>
    <scope>NUCLEOTIDE SEQUENCE [LARGE SCALE GENOMIC DNA]</scope>
    <source>
        <tissue evidence="25">Blood</tissue>
    </source>
</reference>
<evidence type="ECO:0000313" key="26">
    <source>
        <dbReference type="Proteomes" id="UP000465112"/>
    </source>
</evidence>
<feature type="chain" id="PRO_5025710316" description="Neurotransmitter-gated ion-channel ligand-binding domain-containing protein" evidence="20">
    <location>
        <begin position="18"/>
        <end position="490"/>
    </location>
</feature>